<feature type="coiled-coil region" evidence="1">
    <location>
        <begin position="319"/>
        <end position="355"/>
    </location>
</feature>
<dbReference type="AlphaFoldDB" id="A0A9J6DGP1"/>
<proteinExistence type="predicted"/>
<evidence type="ECO:0000256" key="2">
    <source>
        <dbReference type="SAM" id="MobiDB-lite"/>
    </source>
</evidence>
<keyword evidence="1" id="KW-0175">Coiled coil</keyword>
<dbReference type="VEuPathDB" id="VectorBase:LOC119161914"/>
<gene>
    <name evidence="4" type="ORF">HPB51_015511</name>
</gene>
<feature type="region of interest" description="Disordered" evidence="2">
    <location>
        <begin position="256"/>
        <end position="284"/>
    </location>
</feature>
<feature type="compositionally biased region" description="Basic and acidic residues" evidence="2">
    <location>
        <begin position="19"/>
        <end position="38"/>
    </location>
</feature>
<dbReference type="Pfam" id="PF13843">
    <property type="entry name" value="DDE_Tnp_1_7"/>
    <property type="match status" value="1"/>
</dbReference>
<accession>A0A9J6DGP1</accession>
<feature type="compositionally biased region" description="Acidic residues" evidence="2">
    <location>
        <begin position="39"/>
        <end position="48"/>
    </location>
</feature>
<evidence type="ECO:0000259" key="3">
    <source>
        <dbReference type="Pfam" id="PF13843"/>
    </source>
</evidence>
<evidence type="ECO:0000313" key="5">
    <source>
        <dbReference type="Proteomes" id="UP000821866"/>
    </source>
</evidence>
<dbReference type="PANTHER" id="PTHR47272">
    <property type="entry name" value="DDE_TNP_1_7 DOMAIN-CONTAINING PROTEIN"/>
    <property type="match status" value="1"/>
</dbReference>
<organism evidence="4 5">
    <name type="scientific">Rhipicephalus microplus</name>
    <name type="common">Cattle tick</name>
    <name type="synonym">Boophilus microplus</name>
    <dbReference type="NCBI Taxonomy" id="6941"/>
    <lineage>
        <taxon>Eukaryota</taxon>
        <taxon>Metazoa</taxon>
        <taxon>Ecdysozoa</taxon>
        <taxon>Arthropoda</taxon>
        <taxon>Chelicerata</taxon>
        <taxon>Arachnida</taxon>
        <taxon>Acari</taxon>
        <taxon>Parasitiformes</taxon>
        <taxon>Ixodida</taxon>
        <taxon>Ixodoidea</taxon>
        <taxon>Ixodidae</taxon>
        <taxon>Rhipicephalinae</taxon>
        <taxon>Rhipicephalus</taxon>
        <taxon>Boophilus</taxon>
    </lineage>
</organism>
<name>A0A9J6DGP1_RHIMP</name>
<keyword evidence="5" id="KW-1185">Reference proteome</keyword>
<reference evidence="4" key="2">
    <citation type="submission" date="2021-09" db="EMBL/GenBank/DDBJ databases">
        <authorList>
            <person name="Jia N."/>
            <person name="Wang J."/>
            <person name="Shi W."/>
            <person name="Du L."/>
            <person name="Sun Y."/>
            <person name="Zhan W."/>
            <person name="Jiang J."/>
            <person name="Wang Q."/>
            <person name="Zhang B."/>
            <person name="Ji P."/>
            <person name="Sakyi L.B."/>
            <person name="Cui X."/>
            <person name="Yuan T."/>
            <person name="Jiang B."/>
            <person name="Yang W."/>
            <person name="Lam T.T.-Y."/>
            <person name="Chang Q."/>
            <person name="Ding S."/>
            <person name="Wang X."/>
            <person name="Zhu J."/>
            <person name="Ruan X."/>
            <person name="Zhao L."/>
            <person name="Wei J."/>
            <person name="Que T."/>
            <person name="Du C."/>
            <person name="Cheng J."/>
            <person name="Dai P."/>
            <person name="Han X."/>
            <person name="Huang E."/>
            <person name="Gao Y."/>
            <person name="Liu J."/>
            <person name="Shao H."/>
            <person name="Ye R."/>
            <person name="Li L."/>
            <person name="Wei W."/>
            <person name="Wang X."/>
            <person name="Wang C."/>
            <person name="Huo Q."/>
            <person name="Li W."/>
            <person name="Guo W."/>
            <person name="Chen H."/>
            <person name="Chen S."/>
            <person name="Zhou L."/>
            <person name="Zhou L."/>
            <person name="Ni X."/>
            <person name="Tian J."/>
            <person name="Zhou Y."/>
            <person name="Sheng Y."/>
            <person name="Liu T."/>
            <person name="Pan Y."/>
            <person name="Xia L."/>
            <person name="Li J."/>
            <person name="Zhao F."/>
            <person name="Cao W."/>
        </authorList>
    </citation>
    <scope>NUCLEOTIDE SEQUENCE</scope>
    <source>
        <strain evidence="4">Rmic-2018</strain>
        <tissue evidence="4">Larvae</tissue>
    </source>
</reference>
<dbReference type="PANTHER" id="PTHR47272:SF1">
    <property type="entry name" value="PIGGYBAC TRANSPOSABLE ELEMENT-DERIVED PROTEIN 3-LIKE"/>
    <property type="match status" value="1"/>
</dbReference>
<reference evidence="4" key="1">
    <citation type="journal article" date="2020" name="Cell">
        <title>Large-Scale Comparative Analyses of Tick Genomes Elucidate Their Genetic Diversity and Vector Capacities.</title>
        <authorList>
            <consortium name="Tick Genome and Microbiome Consortium (TIGMIC)"/>
            <person name="Jia N."/>
            <person name="Wang J."/>
            <person name="Shi W."/>
            <person name="Du L."/>
            <person name="Sun Y."/>
            <person name="Zhan W."/>
            <person name="Jiang J.F."/>
            <person name="Wang Q."/>
            <person name="Zhang B."/>
            <person name="Ji P."/>
            <person name="Bell-Sakyi L."/>
            <person name="Cui X.M."/>
            <person name="Yuan T.T."/>
            <person name="Jiang B.G."/>
            <person name="Yang W.F."/>
            <person name="Lam T.T."/>
            <person name="Chang Q.C."/>
            <person name="Ding S.J."/>
            <person name="Wang X.J."/>
            <person name="Zhu J.G."/>
            <person name="Ruan X.D."/>
            <person name="Zhao L."/>
            <person name="Wei J.T."/>
            <person name="Ye R.Z."/>
            <person name="Que T.C."/>
            <person name="Du C.H."/>
            <person name="Zhou Y.H."/>
            <person name="Cheng J.X."/>
            <person name="Dai P.F."/>
            <person name="Guo W.B."/>
            <person name="Han X.H."/>
            <person name="Huang E.J."/>
            <person name="Li L.F."/>
            <person name="Wei W."/>
            <person name="Gao Y.C."/>
            <person name="Liu J.Z."/>
            <person name="Shao H.Z."/>
            <person name="Wang X."/>
            <person name="Wang C.C."/>
            <person name="Yang T.C."/>
            <person name="Huo Q.B."/>
            <person name="Li W."/>
            <person name="Chen H.Y."/>
            <person name="Chen S.E."/>
            <person name="Zhou L.G."/>
            <person name="Ni X.B."/>
            <person name="Tian J.H."/>
            <person name="Sheng Y."/>
            <person name="Liu T."/>
            <person name="Pan Y.S."/>
            <person name="Xia L.Y."/>
            <person name="Li J."/>
            <person name="Zhao F."/>
            <person name="Cao W.C."/>
        </authorList>
    </citation>
    <scope>NUCLEOTIDE SEQUENCE</scope>
    <source>
        <strain evidence="4">Rmic-2018</strain>
    </source>
</reference>
<feature type="domain" description="PiggyBac transposable element-derived protein" evidence="3">
    <location>
        <begin position="90"/>
        <end position="235"/>
    </location>
</feature>
<evidence type="ECO:0000313" key="4">
    <source>
        <dbReference type="EMBL" id="KAH8021364.1"/>
    </source>
</evidence>
<sequence length="387" mass="45019">MSRSEVYIAGRGSDMDSSNDERVEAEPSSKGPIDKYVDDSSDEDLEVEESSTVKNKRKKIWHWVKKDVPLNEGFPESELVPLVTPKEAKTPLHMFSRLVDEELLEHLTFETNRLRVQNNKTKVKPVRIDEIRKFLEVVLYMSVVCLPFRRMYWSRQLRQAHVADCMPRNRFDEIISLFHAANNDNMKKKGEDGYDRLYRVRLVLEVLNKNVLGAAEMETCLAVDEMIIPFKGHAAQLLLSMTTPRSPAAVELTGEPCNEEEEEQQHHQQQQQLQPQLPPAARQRVPVTASRGIRGLQSMGLQLLAMRQTHEFEIRRRQLAIENRKLDIEERQLALEERRQVLDEKKHELEMTSRQQEHVDFVKHVEQMFVKLSQEVTDLTRRMSGSS</sequence>
<dbReference type="InterPro" id="IPR029526">
    <property type="entry name" value="PGBD"/>
</dbReference>
<dbReference type="EMBL" id="JABSTU010000009">
    <property type="protein sequence ID" value="KAH8021364.1"/>
    <property type="molecule type" value="Genomic_DNA"/>
</dbReference>
<dbReference type="VEuPathDB" id="VectorBase:LOC119173975"/>
<feature type="region of interest" description="Disordered" evidence="2">
    <location>
        <begin position="1"/>
        <end position="48"/>
    </location>
</feature>
<dbReference type="Proteomes" id="UP000821866">
    <property type="component" value="Chromosome 7"/>
</dbReference>
<evidence type="ECO:0000256" key="1">
    <source>
        <dbReference type="SAM" id="Coils"/>
    </source>
</evidence>
<comment type="caution">
    <text evidence="4">The sequence shown here is derived from an EMBL/GenBank/DDBJ whole genome shotgun (WGS) entry which is preliminary data.</text>
</comment>
<protein>
    <recommendedName>
        <fullName evidence="3">PiggyBac transposable element-derived protein domain-containing protein</fullName>
    </recommendedName>
</protein>